<keyword evidence="3" id="KW-1185">Reference proteome</keyword>
<dbReference type="EMBL" id="CATQJA010002709">
    <property type="protein sequence ID" value="CAJ0587167.1"/>
    <property type="molecule type" value="Genomic_DNA"/>
</dbReference>
<organism evidence="2 3">
    <name type="scientific">Mesorhabditis spiculigera</name>
    <dbReference type="NCBI Taxonomy" id="96644"/>
    <lineage>
        <taxon>Eukaryota</taxon>
        <taxon>Metazoa</taxon>
        <taxon>Ecdysozoa</taxon>
        <taxon>Nematoda</taxon>
        <taxon>Chromadorea</taxon>
        <taxon>Rhabditida</taxon>
        <taxon>Rhabditina</taxon>
        <taxon>Rhabditomorpha</taxon>
        <taxon>Rhabditoidea</taxon>
        <taxon>Rhabditidae</taxon>
        <taxon>Mesorhabditinae</taxon>
        <taxon>Mesorhabditis</taxon>
    </lineage>
</organism>
<proteinExistence type="predicted"/>
<name>A0AA36GIR4_9BILA</name>
<reference evidence="2" key="1">
    <citation type="submission" date="2023-06" db="EMBL/GenBank/DDBJ databases">
        <authorList>
            <person name="Delattre M."/>
        </authorList>
    </citation>
    <scope>NUCLEOTIDE SEQUENCE</scope>
    <source>
        <strain evidence="2">AF72</strain>
    </source>
</reference>
<dbReference type="AlphaFoldDB" id="A0AA36GIR4"/>
<evidence type="ECO:0000313" key="3">
    <source>
        <dbReference type="Proteomes" id="UP001177023"/>
    </source>
</evidence>
<dbReference type="Proteomes" id="UP001177023">
    <property type="component" value="Unassembled WGS sequence"/>
</dbReference>
<accession>A0AA36GIR4</accession>
<evidence type="ECO:0000256" key="1">
    <source>
        <dbReference type="SAM" id="MobiDB-lite"/>
    </source>
</evidence>
<sequence>MPADDPHGPMVVKKAQVRWKSGFPNDTHPVMQTLRDTLRQLIHSYVGGPVLNALSVNVEFNGGAANVNKEPPPPTGPQVDSPQPWPINYADPKNKRNAKRDFTKQPPGAAGPQQMQLLTDGGDAAPLHKATRRELPSAKQYAVEPHGRGVRLIEPPSDQKPNLVIVDASSKAIRERKDSTCSEPESPADDTLDSIQSLMMDSDQHSLVYTEGMEAGTFIPGGSVDFDCTLNETTFTLQAGF</sequence>
<feature type="non-terminal residue" evidence="2">
    <location>
        <position position="241"/>
    </location>
</feature>
<feature type="region of interest" description="Disordered" evidence="1">
    <location>
        <begin position="65"/>
        <end position="114"/>
    </location>
</feature>
<feature type="compositionally biased region" description="Low complexity" evidence="1">
    <location>
        <begin position="105"/>
        <end position="114"/>
    </location>
</feature>
<evidence type="ECO:0000313" key="2">
    <source>
        <dbReference type="EMBL" id="CAJ0587167.1"/>
    </source>
</evidence>
<comment type="caution">
    <text evidence="2">The sequence shown here is derived from an EMBL/GenBank/DDBJ whole genome shotgun (WGS) entry which is preliminary data.</text>
</comment>
<protein>
    <submittedName>
        <fullName evidence="2">Uncharacterized protein</fullName>
    </submittedName>
</protein>
<gene>
    <name evidence="2" type="ORF">MSPICULIGERA_LOCUS25144</name>
</gene>